<evidence type="ECO:0000256" key="2">
    <source>
        <dbReference type="ARBA" id="ARBA00012755"/>
    </source>
</evidence>
<dbReference type="InterPro" id="IPR013785">
    <property type="entry name" value="Aldolase_TIM"/>
</dbReference>
<evidence type="ECO:0000256" key="3">
    <source>
        <dbReference type="ARBA" id="ARBA00022801"/>
    </source>
</evidence>
<dbReference type="FunFam" id="3.20.20.70:FF:000118">
    <property type="entry name" value="Alpha-galactosidase"/>
    <property type="match status" value="1"/>
</dbReference>
<dbReference type="RefSeq" id="WP_142788341.1">
    <property type="nucleotide sequence ID" value="NZ_VHJK01000001.1"/>
</dbReference>
<dbReference type="EMBL" id="VHJK01000001">
    <property type="protein sequence ID" value="TRD12068.1"/>
    <property type="molecule type" value="Genomic_DNA"/>
</dbReference>
<dbReference type="InterPro" id="IPR050985">
    <property type="entry name" value="Alpha-glycosidase_related"/>
</dbReference>
<evidence type="ECO:0000313" key="8">
    <source>
        <dbReference type="Proteomes" id="UP000316343"/>
    </source>
</evidence>
<evidence type="ECO:0000259" key="6">
    <source>
        <dbReference type="Pfam" id="PF16875"/>
    </source>
</evidence>
<comment type="catalytic activity">
    <reaction evidence="1">
        <text>Hydrolysis of terminal, non-reducing alpha-D-galactose residues in alpha-D-galactosides, including galactose oligosaccharides, galactomannans and galactolipids.</text>
        <dbReference type="EC" id="3.2.1.22"/>
    </reaction>
</comment>
<dbReference type="Gene3D" id="2.70.98.60">
    <property type="entry name" value="alpha-galactosidase from lactobacil brevis"/>
    <property type="match status" value="1"/>
</dbReference>
<dbReference type="Pfam" id="PF16874">
    <property type="entry name" value="Glyco_hydro_36C"/>
    <property type="match status" value="1"/>
</dbReference>
<dbReference type="InterPro" id="IPR031704">
    <property type="entry name" value="Glyco_hydro_36_N"/>
</dbReference>
<dbReference type="EC" id="3.2.1.22" evidence="2"/>
<name>A0A547PD57_9SPHN</name>
<feature type="domain" description="Glycosyl hydrolase family 36 C-terminal" evidence="5">
    <location>
        <begin position="620"/>
        <end position="704"/>
    </location>
</feature>
<dbReference type="InterPro" id="IPR017853">
    <property type="entry name" value="GH"/>
</dbReference>
<feature type="domain" description="Glycosyl hydrolase family 36 N-terminal" evidence="6">
    <location>
        <begin position="30"/>
        <end position="258"/>
    </location>
</feature>
<organism evidence="7 8">
    <name type="scientific">Erythrobacter insulae</name>
    <dbReference type="NCBI Taxonomy" id="2584124"/>
    <lineage>
        <taxon>Bacteria</taxon>
        <taxon>Pseudomonadati</taxon>
        <taxon>Pseudomonadota</taxon>
        <taxon>Alphaproteobacteria</taxon>
        <taxon>Sphingomonadales</taxon>
        <taxon>Erythrobacteraceae</taxon>
        <taxon>Erythrobacter/Porphyrobacter group</taxon>
        <taxon>Erythrobacter</taxon>
    </lineage>
</organism>
<dbReference type="GO" id="GO:0016052">
    <property type="term" value="P:carbohydrate catabolic process"/>
    <property type="evidence" value="ECO:0007669"/>
    <property type="project" value="InterPro"/>
</dbReference>
<dbReference type="InterPro" id="IPR038417">
    <property type="entry name" value="Alpga-gal_N_sf"/>
</dbReference>
<evidence type="ECO:0000313" key="7">
    <source>
        <dbReference type="EMBL" id="TRD12068.1"/>
    </source>
</evidence>
<dbReference type="PRINTS" id="PR00743">
    <property type="entry name" value="GLHYDRLASE36"/>
</dbReference>
<dbReference type="Pfam" id="PF16875">
    <property type="entry name" value="Glyco_hydro_36N"/>
    <property type="match status" value="1"/>
</dbReference>
<dbReference type="InterPro" id="IPR002252">
    <property type="entry name" value="Glyco_hydro_36"/>
</dbReference>
<dbReference type="CDD" id="cd14791">
    <property type="entry name" value="GH36"/>
    <property type="match status" value="1"/>
</dbReference>
<keyword evidence="8" id="KW-1185">Reference proteome</keyword>
<proteinExistence type="predicted"/>
<dbReference type="OrthoDB" id="9758822at2"/>
<dbReference type="PANTHER" id="PTHR43053">
    <property type="entry name" value="GLYCOSIDASE FAMILY 31"/>
    <property type="match status" value="1"/>
</dbReference>
<dbReference type="GO" id="GO:0004557">
    <property type="term" value="F:alpha-galactosidase activity"/>
    <property type="evidence" value="ECO:0007669"/>
    <property type="project" value="UniProtKB-EC"/>
</dbReference>
<dbReference type="InterPro" id="IPR031705">
    <property type="entry name" value="Glyco_hydro_36_C"/>
</dbReference>
<dbReference type="PANTHER" id="PTHR43053:SF3">
    <property type="entry name" value="ALPHA-GALACTOSIDASE C-RELATED"/>
    <property type="match status" value="1"/>
</dbReference>
<reference evidence="7 8" key="1">
    <citation type="submission" date="2019-06" db="EMBL/GenBank/DDBJ databases">
        <title>Erythrobacter insulae sp. nov., isolated from a tidal flat.</title>
        <authorList>
            <person name="Yoon J.-H."/>
        </authorList>
    </citation>
    <scope>NUCLEOTIDE SEQUENCE [LARGE SCALE GENOMIC DNA]</scope>
    <source>
        <strain evidence="7 8">JBTF-M21</strain>
    </source>
</reference>
<dbReference type="Proteomes" id="UP000316343">
    <property type="component" value="Unassembled WGS sequence"/>
</dbReference>
<dbReference type="Gene3D" id="3.20.20.70">
    <property type="entry name" value="Aldolase class I"/>
    <property type="match status" value="1"/>
</dbReference>
<dbReference type="Gene3D" id="2.60.40.1180">
    <property type="entry name" value="Golgi alpha-mannosidase II"/>
    <property type="match status" value="1"/>
</dbReference>
<accession>A0A547PD57</accession>
<comment type="caution">
    <text evidence="7">The sequence shown here is derived from an EMBL/GenBank/DDBJ whole genome shotgun (WGS) entry which is preliminary data.</text>
</comment>
<evidence type="ECO:0000259" key="5">
    <source>
        <dbReference type="Pfam" id="PF16874"/>
    </source>
</evidence>
<dbReference type="SUPFAM" id="SSF51445">
    <property type="entry name" value="(Trans)glycosidases"/>
    <property type="match status" value="1"/>
</dbReference>
<gene>
    <name evidence="7" type="ORF">FGU71_09500</name>
</gene>
<keyword evidence="4" id="KW-0326">Glycosidase</keyword>
<evidence type="ECO:0000256" key="4">
    <source>
        <dbReference type="ARBA" id="ARBA00023295"/>
    </source>
</evidence>
<dbReference type="Pfam" id="PF02065">
    <property type="entry name" value="Melibiase"/>
    <property type="match status" value="1"/>
</dbReference>
<dbReference type="InterPro" id="IPR013780">
    <property type="entry name" value="Glyco_hydro_b"/>
</dbReference>
<protein>
    <recommendedName>
        <fullName evidence="2">alpha-galactosidase</fullName>
        <ecNumber evidence="2">3.2.1.22</ecNumber>
    </recommendedName>
</protein>
<sequence>MNATTTASPRYYELRAGGALIALEASHGDRPIVLYAGRDLPNVSSQELALLSTQQHAPGSAAVPLRGSFLNEVGTGISGPSGLTAHRSGKDWAIDLRVARVDQASASQIAVHCIDRHAGIAARHILKLDAATGMLVCSTSIENTRAGDVAMDWCAALCLPIDPRLTRFLSFTGKWAHEFAIEEVPEFKGSIVRENASGRTSHHVFPGGIMATPQTGENAGMAIGFHLAWSGNHRLRIDRHNDGRSIVQMGEMLLPGEICLSEGESYQTPDFLACWSDAGLNPVSHAFHDYLTTAVMDKRTQPKPRPVHYNTWEAVYFNHDEAALLDLAQAAADVGAERFVLDDGWFGSRRHDGAGLGDWWVTPELYPDGLHPLANKVRELGMEFGLWFEPEMVNPDSDLYRAHPDWVLGLEGVDTVPFRGQLTLDLTKAEVCAYLFDRISELVSTYRIAYIKWDMNRDTPHPGSEGRAVMHRQTGAVYNLMKKLRAAHPQLEIESCSSGGARADFGILRHTDRIWTSDNNDARQRQHIMRGASHFFPLSVLGNHVGPRTCHITGRKFGMAFRVGSAMLGHMGMELNLRAERESDLAILKSGIALHKKHRDLIHKGRFNRLESAEATNLVGCIAADQREGLFSYTMLDTSLDTLPRRIQFRGLLPDMDYRVRLIWPLHNPSISTPSIIDETDLMGDGHIFSGAALMGHGMQPPLTFPDTCLIYHLEACE</sequence>
<evidence type="ECO:0000256" key="1">
    <source>
        <dbReference type="ARBA" id="ARBA00001255"/>
    </source>
</evidence>
<dbReference type="AlphaFoldDB" id="A0A547PD57"/>
<keyword evidence="3" id="KW-0378">Hydrolase</keyword>